<dbReference type="Proteomes" id="UP001595859">
    <property type="component" value="Unassembled WGS sequence"/>
</dbReference>
<reference evidence="3" key="1">
    <citation type="journal article" date="2019" name="Int. J. Syst. Evol. Microbiol.">
        <title>The Global Catalogue of Microorganisms (GCM) 10K type strain sequencing project: providing services to taxonomists for standard genome sequencing and annotation.</title>
        <authorList>
            <consortium name="The Broad Institute Genomics Platform"/>
            <consortium name="The Broad Institute Genome Sequencing Center for Infectious Disease"/>
            <person name="Wu L."/>
            <person name="Ma J."/>
        </authorList>
    </citation>
    <scope>NUCLEOTIDE SEQUENCE [LARGE SCALE GENOMIC DNA]</scope>
    <source>
        <strain evidence="3">ZS-22-S1</strain>
    </source>
</reference>
<keyword evidence="3" id="KW-1185">Reference proteome</keyword>
<protein>
    <recommendedName>
        <fullName evidence="4">Beta-lactamase</fullName>
    </recommendedName>
</protein>
<gene>
    <name evidence="2" type="ORF">ACFPCV_27945</name>
</gene>
<proteinExistence type="predicted"/>
<evidence type="ECO:0000313" key="2">
    <source>
        <dbReference type="EMBL" id="MFC4857348.1"/>
    </source>
</evidence>
<dbReference type="EMBL" id="JBHSIS010000017">
    <property type="protein sequence ID" value="MFC4857348.1"/>
    <property type="molecule type" value="Genomic_DNA"/>
</dbReference>
<feature type="region of interest" description="Disordered" evidence="1">
    <location>
        <begin position="1"/>
        <end position="23"/>
    </location>
</feature>
<comment type="caution">
    <text evidence="2">The sequence shown here is derived from an EMBL/GenBank/DDBJ whole genome shotgun (WGS) entry which is preliminary data.</text>
</comment>
<sequence>MAAGRRVVGHSGSGPGRATDSDVFPDGGRAVVVLANHDTSVRPIVALGRHLVT</sequence>
<dbReference type="RefSeq" id="WP_378059331.1">
    <property type="nucleotide sequence ID" value="NZ_JBHSIS010000017.1"/>
</dbReference>
<evidence type="ECO:0000256" key="1">
    <source>
        <dbReference type="SAM" id="MobiDB-lite"/>
    </source>
</evidence>
<accession>A0ABV9S6K7</accession>
<evidence type="ECO:0008006" key="4">
    <source>
        <dbReference type="Google" id="ProtNLM"/>
    </source>
</evidence>
<name>A0ABV9S6K7_9PSEU</name>
<dbReference type="InterPro" id="IPR012338">
    <property type="entry name" value="Beta-lactam/transpept-like"/>
</dbReference>
<dbReference type="Gene3D" id="3.40.710.10">
    <property type="entry name" value="DD-peptidase/beta-lactamase superfamily"/>
    <property type="match status" value="1"/>
</dbReference>
<organism evidence="2 3">
    <name type="scientific">Actinophytocola glycyrrhizae</name>
    <dbReference type="NCBI Taxonomy" id="2044873"/>
    <lineage>
        <taxon>Bacteria</taxon>
        <taxon>Bacillati</taxon>
        <taxon>Actinomycetota</taxon>
        <taxon>Actinomycetes</taxon>
        <taxon>Pseudonocardiales</taxon>
        <taxon>Pseudonocardiaceae</taxon>
    </lineage>
</organism>
<evidence type="ECO:0000313" key="3">
    <source>
        <dbReference type="Proteomes" id="UP001595859"/>
    </source>
</evidence>